<keyword evidence="2" id="KW-0732">Signal</keyword>
<comment type="caution">
    <text evidence="3">The sequence shown here is derived from an EMBL/GenBank/DDBJ whole genome shotgun (WGS) entry which is preliminary data.</text>
</comment>
<dbReference type="EMBL" id="JADGJW010000159">
    <property type="protein sequence ID" value="KAJ3222789.1"/>
    <property type="molecule type" value="Genomic_DNA"/>
</dbReference>
<dbReference type="Proteomes" id="UP001211065">
    <property type="component" value="Unassembled WGS sequence"/>
</dbReference>
<organism evidence="3 4">
    <name type="scientific">Clydaea vesicula</name>
    <dbReference type="NCBI Taxonomy" id="447962"/>
    <lineage>
        <taxon>Eukaryota</taxon>
        <taxon>Fungi</taxon>
        <taxon>Fungi incertae sedis</taxon>
        <taxon>Chytridiomycota</taxon>
        <taxon>Chytridiomycota incertae sedis</taxon>
        <taxon>Chytridiomycetes</taxon>
        <taxon>Lobulomycetales</taxon>
        <taxon>Lobulomycetaceae</taxon>
        <taxon>Clydaea</taxon>
    </lineage>
</organism>
<evidence type="ECO:0000256" key="2">
    <source>
        <dbReference type="SAM" id="SignalP"/>
    </source>
</evidence>
<dbReference type="PANTHER" id="PTHR12861">
    <property type="entry name" value="TRANSLOCON-ASSOCIATED PROTEIN, BETA SUBUNIT PRECURSOR TRAP-BETA SIGNAL SEQUENCE RECEPTOR BETA SUBUNIT"/>
    <property type="match status" value="1"/>
</dbReference>
<dbReference type="Pfam" id="PF05753">
    <property type="entry name" value="TRAP_beta"/>
    <property type="match status" value="1"/>
</dbReference>
<dbReference type="PANTHER" id="PTHR12861:SF3">
    <property type="entry name" value="TRANSLOCON-ASSOCIATED PROTEIN SUBUNIT BETA"/>
    <property type="match status" value="1"/>
</dbReference>
<evidence type="ECO:0000313" key="3">
    <source>
        <dbReference type="EMBL" id="KAJ3222789.1"/>
    </source>
</evidence>
<evidence type="ECO:0000313" key="4">
    <source>
        <dbReference type="Proteomes" id="UP001211065"/>
    </source>
</evidence>
<keyword evidence="1" id="KW-1133">Transmembrane helix</keyword>
<keyword evidence="1" id="KW-0812">Transmembrane</keyword>
<dbReference type="GO" id="GO:0005783">
    <property type="term" value="C:endoplasmic reticulum"/>
    <property type="evidence" value="ECO:0007669"/>
    <property type="project" value="TreeGrafter"/>
</dbReference>
<name>A0AAD5U340_9FUNG</name>
<proteinExistence type="predicted"/>
<evidence type="ECO:0000256" key="1">
    <source>
        <dbReference type="SAM" id="Phobius"/>
    </source>
</evidence>
<dbReference type="AlphaFoldDB" id="A0AAD5U340"/>
<keyword evidence="1" id="KW-0472">Membrane</keyword>
<feature type="signal peptide" evidence="2">
    <location>
        <begin position="1"/>
        <end position="18"/>
    </location>
</feature>
<gene>
    <name evidence="3" type="primary">SSR2</name>
    <name evidence="3" type="ORF">HK099_001894</name>
</gene>
<feature type="transmembrane region" description="Helical" evidence="1">
    <location>
        <begin position="145"/>
        <end position="163"/>
    </location>
</feature>
<reference evidence="3" key="1">
    <citation type="submission" date="2020-05" db="EMBL/GenBank/DDBJ databases">
        <title>Phylogenomic resolution of chytrid fungi.</title>
        <authorList>
            <person name="Stajich J.E."/>
            <person name="Amses K."/>
            <person name="Simmons R."/>
            <person name="Seto K."/>
            <person name="Myers J."/>
            <person name="Bonds A."/>
            <person name="Quandt C.A."/>
            <person name="Barry K."/>
            <person name="Liu P."/>
            <person name="Grigoriev I."/>
            <person name="Longcore J.E."/>
            <person name="James T.Y."/>
        </authorList>
    </citation>
    <scope>NUCLEOTIDE SEQUENCE</scope>
    <source>
        <strain evidence="3">JEL0476</strain>
    </source>
</reference>
<accession>A0AAD5U340</accession>
<sequence>MRIFAYLLLTLLPLSVFSSLIISKEFVPEHLILGKDVTVLITIYNVGNKFAKEVTFNDQTTNNKTAWKLVNGTTKANFLAIPAYHNVTHSYVVKPLVLGEVREPFLVVKYKRKKQHLTARSGSKSSFVYTAGDYNAHFAKHSLEWSIYFGIAALCTVFPFVFYQTSPAKTIDSKIKDKIKSY</sequence>
<feature type="chain" id="PRO_5041940637" evidence="2">
    <location>
        <begin position="19"/>
        <end position="182"/>
    </location>
</feature>
<protein>
    <submittedName>
        <fullName evidence="3">SWI/SNF and RSC complex subunit Ssr2</fullName>
    </submittedName>
</protein>
<keyword evidence="4" id="KW-1185">Reference proteome</keyword>